<keyword evidence="3" id="KW-0479">Metal-binding</keyword>
<dbReference type="SUPFAM" id="SSF46458">
    <property type="entry name" value="Globin-like"/>
    <property type="match status" value="1"/>
</dbReference>
<dbReference type="GO" id="GO:0019825">
    <property type="term" value="F:oxygen binding"/>
    <property type="evidence" value="ECO:0007669"/>
    <property type="project" value="InterPro"/>
</dbReference>
<reference evidence="5 6" key="1">
    <citation type="submission" date="2019-03" db="EMBL/GenBank/DDBJ databases">
        <title>Genomic Encyclopedia of Type Strains, Phase IV (KMG-IV): sequencing the most valuable type-strain genomes for metagenomic binning, comparative biology and taxonomic classification.</title>
        <authorList>
            <person name="Goeker M."/>
        </authorList>
    </citation>
    <scope>NUCLEOTIDE SEQUENCE [LARGE SCALE GENOMIC DNA]</scope>
    <source>
        <strain evidence="5 6">DSM 12121</strain>
    </source>
</reference>
<evidence type="ECO:0000313" key="5">
    <source>
        <dbReference type="EMBL" id="TDN48200.1"/>
    </source>
</evidence>
<dbReference type="Proteomes" id="UP000295129">
    <property type="component" value="Unassembled WGS sequence"/>
</dbReference>
<dbReference type="AlphaFoldDB" id="A0A4R6DSU8"/>
<dbReference type="RefSeq" id="WP_211168484.1">
    <property type="nucleotide sequence ID" value="NZ_SNVV01000016.1"/>
</dbReference>
<dbReference type="InterPro" id="IPR012292">
    <property type="entry name" value="Globin/Proto"/>
</dbReference>
<name>A0A4R6DSU8_9RHOO</name>
<comment type="caution">
    <text evidence="5">The sequence shown here is derived from an EMBL/GenBank/DDBJ whole genome shotgun (WGS) entry which is preliminary data.</text>
</comment>
<evidence type="ECO:0000256" key="1">
    <source>
        <dbReference type="ARBA" id="ARBA00022448"/>
    </source>
</evidence>
<sequence>MARFSAPRTMANPDLCTEEEITTLVHRFYGRVREDALLGPIFDAHVSDWPAHLAKLVDFWSGMLRGTGRFHGSPMRAHAALPDLEPALFMQWLDLFHATTAELENEALRLRADEFAKKIAAALWQGYQQQQAQQ</sequence>
<organism evidence="5 6">
    <name type="scientific">Azoarcus indigens</name>
    <dbReference type="NCBI Taxonomy" id="29545"/>
    <lineage>
        <taxon>Bacteria</taxon>
        <taxon>Pseudomonadati</taxon>
        <taxon>Pseudomonadota</taxon>
        <taxon>Betaproteobacteria</taxon>
        <taxon>Rhodocyclales</taxon>
        <taxon>Zoogloeaceae</taxon>
        <taxon>Azoarcus</taxon>
    </lineage>
</organism>
<dbReference type="InterPro" id="IPR009050">
    <property type="entry name" value="Globin-like_sf"/>
</dbReference>
<keyword evidence="1" id="KW-0813">Transport</keyword>
<protein>
    <submittedName>
        <fullName evidence="5">Hemoglobin</fullName>
    </submittedName>
</protein>
<proteinExistence type="predicted"/>
<evidence type="ECO:0000256" key="2">
    <source>
        <dbReference type="ARBA" id="ARBA00022617"/>
    </source>
</evidence>
<dbReference type="CDD" id="cd08916">
    <property type="entry name" value="TrHb3_P"/>
    <property type="match status" value="1"/>
</dbReference>
<accession>A0A4R6DSU8</accession>
<dbReference type="GO" id="GO:0020037">
    <property type="term" value="F:heme binding"/>
    <property type="evidence" value="ECO:0007669"/>
    <property type="project" value="InterPro"/>
</dbReference>
<evidence type="ECO:0000256" key="3">
    <source>
        <dbReference type="ARBA" id="ARBA00022723"/>
    </source>
</evidence>
<keyword evidence="2" id="KW-0349">Heme</keyword>
<evidence type="ECO:0000256" key="4">
    <source>
        <dbReference type="ARBA" id="ARBA00023004"/>
    </source>
</evidence>
<dbReference type="Pfam" id="PF01152">
    <property type="entry name" value="Bac_globin"/>
    <property type="match status" value="1"/>
</dbReference>
<keyword evidence="4" id="KW-0408">Iron</keyword>
<gene>
    <name evidence="5" type="ORF">C7389_116106</name>
</gene>
<dbReference type="InterPro" id="IPR001486">
    <property type="entry name" value="Hemoglobin_trunc"/>
</dbReference>
<evidence type="ECO:0000313" key="6">
    <source>
        <dbReference type="Proteomes" id="UP000295129"/>
    </source>
</evidence>
<dbReference type="EMBL" id="SNVV01000016">
    <property type="protein sequence ID" value="TDN48200.1"/>
    <property type="molecule type" value="Genomic_DNA"/>
</dbReference>
<dbReference type="Gene3D" id="1.10.490.10">
    <property type="entry name" value="Globins"/>
    <property type="match status" value="1"/>
</dbReference>
<dbReference type="GO" id="GO:0046872">
    <property type="term" value="F:metal ion binding"/>
    <property type="evidence" value="ECO:0007669"/>
    <property type="project" value="UniProtKB-KW"/>
</dbReference>
<keyword evidence="6" id="KW-1185">Reference proteome</keyword>